<feature type="compositionally biased region" description="Basic and acidic residues" evidence="1">
    <location>
        <begin position="23"/>
        <end position="35"/>
    </location>
</feature>
<dbReference type="EMBL" id="NHTK01001379">
    <property type="protein sequence ID" value="PPQ98692.1"/>
    <property type="molecule type" value="Genomic_DNA"/>
</dbReference>
<feature type="compositionally biased region" description="Basic and acidic residues" evidence="1">
    <location>
        <begin position="200"/>
        <end position="215"/>
    </location>
</feature>
<organism evidence="2 3">
    <name type="scientific">Panaeolus cyanescens</name>
    <dbReference type="NCBI Taxonomy" id="181874"/>
    <lineage>
        <taxon>Eukaryota</taxon>
        <taxon>Fungi</taxon>
        <taxon>Dikarya</taxon>
        <taxon>Basidiomycota</taxon>
        <taxon>Agaricomycotina</taxon>
        <taxon>Agaricomycetes</taxon>
        <taxon>Agaricomycetidae</taxon>
        <taxon>Agaricales</taxon>
        <taxon>Agaricineae</taxon>
        <taxon>Galeropsidaceae</taxon>
        <taxon>Panaeolus</taxon>
    </lineage>
</organism>
<gene>
    <name evidence="2" type="ORF">CVT24_003319</name>
</gene>
<dbReference type="InParanoid" id="A0A409Y6M1"/>
<feature type="region of interest" description="Disordered" evidence="1">
    <location>
        <begin position="100"/>
        <end position="149"/>
    </location>
</feature>
<dbReference type="AlphaFoldDB" id="A0A409Y6M1"/>
<keyword evidence="3" id="KW-1185">Reference proteome</keyword>
<evidence type="ECO:0000256" key="1">
    <source>
        <dbReference type="SAM" id="MobiDB-lite"/>
    </source>
</evidence>
<protein>
    <submittedName>
        <fullName evidence="2">Uncharacterized protein</fullName>
    </submittedName>
</protein>
<feature type="region of interest" description="Disordered" evidence="1">
    <location>
        <begin position="1"/>
        <end position="41"/>
    </location>
</feature>
<evidence type="ECO:0000313" key="2">
    <source>
        <dbReference type="EMBL" id="PPQ98692.1"/>
    </source>
</evidence>
<dbReference type="OrthoDB" id="10655640at2759"/>
<evidence type="ECO:0000313" key="3">
    <source>
        <dbReference type="Proteomes" id="UP000284842"/>
    </source>
</evidence>
<sequence length="224" mass="25067">MHHQKRNKVDESKDVSSSPTKHSLRDREKKVESDKASVLTQDSDIPVWCRDGSDETLGKSNSIANEADEALRKNLTKEATEKDGDIENYEFVDSDESDDFNELYSPISSSSTLIDTSSPPPAGASQPLKVEGYSNLKEGASKVKKRNEREVYRRRLQQWMSANSSAGLAGPSSTSPALEMCTKESDKRPNLHFQTYSTEKVMEPYRSKLSIRDSSQRLQPADFA</sequence>
<feature type="compositionally biased region" description="Low complexity" evidence="1">
    <location>
        <begin position="105"/>
        <end position="117"/>
    </location>
</feature>
<proteinExistence type="predicted"/>
<name>A0A409Y6M1_9AGAR</name>
<feature type="region of interest" description="Disordered" evidence="1">
    <location>
        <begin position="162"/>
        <end position="224"/>
    </location>
</feature>
<comment type="caution">
    <text evidence="2">The sequence shown here is derived from an EMBL/GenBank/DDBJ whole genome shotgun (WGS) entry which is preliminary data.</text>
</comment>
<accession>A0A409Y6M1</accession>
<dbReference type="Proteomes" id="UP000284842">
    <property type="component" value="Unassembled WGS sequence"/>
</dbReference>
<feature type="compositionally biased region" description="Polar residues" evidence="1">
    <location>
        <begin position="162"/>
        <end position="176"/>
    </location>
</feature>
<reference evidence="2 3" key="1">
    <citation type="journal article" date="2018" name="Evol. Lett.">
        <title>Horizontal gene cluster transfer increased hallucinogenic mushroom diversity.</title>
        <authorList>
            <person name="Reynolds H.T."/>
            <person name="Vijayakumar V."/>
            <person name="Gluck-Thaler E."/>
            <person name="Korotkin H.B."/>
            <person name="Matheny P.B."/>
            <person name="Slot J.C."/>
        </authorList>
    </citation>
    <scope>NUCLEOTIDE SEQUENCE [LARGE SCALE GENOMIC DNA]</scope>
    <source>
        <strain evidence="2 3">2629</strain>
    </source>
</reference>